<feature type="region of interest" description="Disordered" evidence="1">
    <location>
        <begin position="171"/>
        <end position="200"/>
    </location>
</feature>
<protein>
    <recommendedName>
        <fullName evidence="2">C-type lectin domain-containing protein</fullName>
    </recommendedName>
</protein>
<dbReference type="CDD" id="cd00037">
    <property type="entry name" value="CLECT"/>
    <property type="match status" value="1"/>
</dbReference>
<gene>
    <name evidence="3" type="ORF">AVEN_96416_1</name>
</gene>
<proteinExistence type="predicted"/>
<reference evidence="3 4" key="1">
    <citation type="journal article" date="2019" name="Sci. Rep.">
        <title>Orb-weaving spider Araneus ventricosus genome elucidates the spidroin gene catalogue.</title>
        <authorList>
            <person name="Kono N."/>
            <person name="Nakamura H."/>
            <person name="Ohtoshi R."/>
            <person name="Moran D.A.P."/>
            <person name="Shinohara A."/>
            <person name="Yoshida Y."/>
            <person name="Fujiwara M."/>
            <person name="Mori M."/>
            <person name="Tomita M."/>
            <person name="Arakawa K."/>
        </authorList>
    </citation>
    <scope>NUCLEOTIDE SEQUENCE [LARGE SCALE GENOMIC DNA]</scope>
</reference>
<dbReference type="SUPFAM" id="SSF56436">
    <property type="entry name" value="C-type lectin-like"/>
    <property type="match status" value="1"/>
</dbReference>
<sequence>MPECRNAFDKCQCHRTYKQYNNEMDDDQKTTKVCLKLYKSKKLNWKDADKKCKTEFSYLLFNYTENTAFVDFKKEGVNLVWIGIRKLSGFYTSLSNYPSLFKESDGERGMQWADDEPIYDCVALDISSGKLVTRSCSTQLAFVCQNNGFPIYPVSNKMKAGQEEMRVAQAGLEQKMEAGQEEMRSGRENGERTRRNERID</sequence>
<dbReference type="PROSITE" id="PS50041">
    <property type="entry name" value="C_TYPE_LECTIN_2"/>
    <property type="match status" value="1"/>
</dbReference>
<evidence type="ECO:0000256" key="1">
    <source>
        <dbReference type="SAM" id="MobiDB-lite"/>
    </source>
</evidence>
<accession>A0A4Y2ISS9</accession>
<dbReference type="InterPro" id="IPR016186">
    <property type="entry name" value="C-type_lectin-like/link_sf"/>
</dbReference>
<evidence type="ECO:0000313" key="4">
    <source>
        <dbReference type="Proteomes" id="UP000499080"/>
    </source>
</evidence>
<dbReference type="OrthoDB" id="406096at2759"/>
<dbReference type="EMBL" id="BGPR01002901">
    <property type="protein sequence ID" value="GBM80750.1"/>
    <property type="molecule type" value="Genomic_DNA"/>
</dbReference>
<dbReference type="SMART" id="SM00034">
    <property type="entry name" value="CLECT"/>
    <property type="match status" value="1"/>
</dbReference>
<evidence type="ECO:0000313" key="3">
    <source>
        <dbReference type="EMBL" id="GBM80750.1"/>
    </source>
</evidence>
<comment type="caution">
    <text evidence="3">The sequence shown here is derived from an EMBL/GenBank/DDBJ whole genome shotgun (WGS) entry which is preliminary data.</text>
</comment>
<organism evidence="3 4">
    <name type="scientific">Araneus ventricosus</name>
    <name type="common">Orbweaver spider</name>
    <name type="synonym">Epeira ventricosa</name>
    <dbReference type="NCBI Taxonomy" id="182803"/>
    <lineage>
        <taxon>Eukaryota</taxon>
        <taxon>Metazoa</taxon>
        <taxon>Ecdysozoa</taxon>
        <taxon>Arthropoda</taxon>
        <taxon>Chelicerata</taxon>
        <taxon>Arachnida</taxon>
        <taxon>Araneae</taxon>
        <taxon>Araneomorphae</taxon>
        <taxon>Entelegynae</taxon>
        <taxon>Araneoidea</taxon>
        <taxon>Araneidae</taxon>
        <taxon>Araneus</taxon>
    </lineage>
</organism>
<dbReference type="InterPro" id="IPR016187">
    <property type="entry name" value="CTDL_fold"/>
</dbReference>
<dbReference type="Gene3D" id="3.10.100.10">
    <property type="entry name" value="Mannose-Binding Protein A, subunit A"/>
    <property type="match status" value="1"/>
</dbReference>
<dbReference type="Pfam" id="PF00059">
    <property type="entry name" value="Lectin_C"/>
    <property type="match status" value="1"/>
</dbReference>
<feature type="compositionally biased region" description="Basic and acidic residues" evidence="1">
    <location>
        <begin position="174"/>
        <end position="200"/>
    </location>
</feature>
<feature type="domain" description="C-type lectin" evidence="2">
    <location>
        <begin position="30"/>
        <end position="145"/>
    </location>
</feature>
<keyword evidence="4" id="KW-1185">Reference proteome</keyword>
<evidence type="ECO:0000259" key="2">
    <source>
        <dbReference type="PROSITE" id="PS50041"/>
    </source>
</evidence>
<name>A0A4Y2ISS9_ARAVE</name>
<dbReference type="InterPro" id="IPR001304">
    <property type="entry name" value="C-type_lectin-like"/>
</dbReference>
<dbReference type="Proteomes" id="UP000499080">
    <property type="component" value="Unassembled WGS sequence"/>
</dbReference>
<dbReference type="AlphaFoldDB" id="A0A4Y2ISS9"/>